<accession>A0A9X9X2M6</accession>
<reference evidence="2" key="2">
    <citation type="journal article" date="2021" name="Syst. Appl. Microbiol.">
        <title>Roseomonas hellenica sp. nov., isolated from roots of wild-growing Alkanna tinctoria.</title>
        <authorList>
            <person name="Rat A."/>
            <person name="Naranjo H.D."/>
            <person name="Lebbe L."/>
            <person name="Cnockaert M."/>
            <person name="Krigas N."/>
            <person name="Grigoriadou K."/>
            <person name="Maloupa E."/>
            <person name="Willems A."/>
        </authorList>
    </citation>
    <scope>NUCLEOTIDE SEQUENCE</scope>
    <source>
        <strain evidence="2">LMG 31231</strain>
    </source>
</reference>
<dbReference type="Proteomes" id="UP001138751">
    <property type="component" value="Unassembled WGS sequence"/>
</dbReference>
<feature type="region of interest" description="Disordered" evidence="1">
    <location>
        <begin position="1"/>
        <end position="24"/>
    </location>
</feature>
<evidence type="ECO:0000256" key="1">
    <source>
        <dbReference type="SAM" id="MobiDB-lite"/>
    </source>
</evidence>
<keyword evidence="3" id="KW-1185">Reference proteome</keyword>
<gene>
    <name evidence="2" type="ORF">GXW76_20955</name>
</gene>
<proteinExistence type="predicted"/>
<evidence type="ECO:0000313" key="3">
    <source>
        <dbReference type="Proteomes" id="UP001138751"/>
    </source>
</evidence>
<organism evidence="2 3">
    <name type="scientific">Neoroseomonas soli</name>
    <dbReference type="NCBI Taxonomy" id="1081025"/>
    <lineage>
        <taxon>Bacteria</taxon>
        <taxon>Pseudomonadati</taxon>
        <taxon>Pseudomonadota</taxon>
        <taxon>Alphaproteobacteria</taxon>
        <taxon>Acetobacterales</taxon>
        <taxon>Acetobacteraceae</taxon>
        <taxon>Neoroseomonas</taxon>
    </lineage>
</organism>
<protein>
    <submittedName>
        <fullName evidence="2">Uncharacterized protein</fullName>
    </submittedName>
</protein>
<reference evidence="2" key="1">
    <citation type="submission" date="2020-01" db="EMBL/GenBank/DDBJ databases">
        <authorList>
            <person name="Rat A."/>
        </authorList>
    </citation>
    <scope>NUCLEOTIDE SEQUENCE</scope>
    <source>
        <strain evidence="2">LMG 31231</strain>
    </source>
</reference>
<comment type="caution">
    <text evidence="2">The sequence shown here is derived from an EMBL/GenBank/DDBJ whole genome shotgun (WGS) entry which is preliminary data.</text>
</comment>
<dbReference type="EMBL" id="JAAEDM010000081">
    <property type="protein sequence ID" value="MBR0673655.1"/>
    <property type="molecule type" value="Genomic_DNA"/>
</dbReference>
<feature type="compositionally biased region" description="Low complexity" evidence="1">
    <location>
        <begin position="1"/>
        <end position="14"/>
    </location>
</feature>
<name>A0A9X9X2M6_9PROT</name>
<dbReference type="AlphaFoldDB" id="A0A9X9X2M6"/>
<evidence type="ECO:0000313" key="2">
    <source>
        <dbReference type="EMBL" id="MBR0673655.1"/>
    </source>
</evidence>
<sequence length="89" mass="9202">MASALGALNAAHASPTARANAAPNSRVGQIASYERAMVQALSIQDPIARDVAIARARSNELAAAANRPVSRDVVTRVDSLLGLPPTPYP</sequence>